<dbReference type="InterPro" id="IPR051502">
    <property type="entry name" value="RLP_Defense_Trigger"/>
</dbReference>
<evidence type="ECO:0000256" key="3">
    <source>
        <dbReference type="ARBA" id="ARBA00022737"/>
    </source>
</evidence>
<dbReference type="PANTHER" id="PTHR48062:SF21">
    <property type="entry name" value="RECEPTOR-LIKE PROTEIN 12"/>
    <property type="match status" value="1"/>
</dbReference>
<reference evidence="4 5" key="1">
    <citation type="journal article" date="2018" name="PLoS Genet.">
        <title>Population sequencing reveals clonal diversity and ancestral inbreeding in the grapevine cultivar Chardonnay.</title>
        <authorList>
            <person name="Roach M.J."/>
            <person name="Johnson D.L."/>
            <person name="Bohlmann J."/>
            <person name="van Vuuren H.J."/>
            <person name="Jones S.J."/>
            <person name="Pretorius I.S."/>
            <person name="Schmidt S.A."/>
            <person name="Borneman A.R."/>
        </authorList>
    </citation>
    <scope>NUCLEOTIDE SEQUENCE [LARGE SCALE GENOMIC DNA]</scope>
    <source>
        <strain evidence="5">cv. Chardonnay</strain>
        <tissue evidence="4">Leaf</tissue>
    </source>
</reference>
<dbReference type="PANTHER" id="PTHR48062">
    <property type="entry name" value="RECEPTOR-LIKE PROTEIN 14"/>
    <property type="match status" value="1"/>
</dbReference>
<dbReference type="AlphaFoldDB" id="A0A438CP28"/>
<evidence type="ECO:0000256" key="2">
    <source>
        <dbReference type="ARBA" id="ARBA00022614"/>
    </source>
</evidence>
<sequence>MTGKVPTWLLANNTKLEYLSFESNSLTGVLEFCLIFSLNCIHGELPPFIGSIFSQVGGLKLVWKCITSNIPSSMGDMEQLGSLDFANNNLSGQLPEPHDDGLHLIGGFKAIQQQFT</sequence>
<proteinExistence type="inferred from homology"/>
<dbReference type="SUPFAM" id="SSF52058">
    <property type="entry name" value="L domain-like"/>
    <property type="match status" value="1"/>
</dbReference>
<protein>
    <submittedName>
        <fullName evidence="4">Uncharacterized protein</fullName>
    </submittedName>
</protein>
<comment type="similarity">
    <text evidence="1">Belongs to the RLP family.</text>
</comment>
<comment type="caution">
    <text evidence="4">The sequence shown here is derived from an EMBL/GenBank/DDBJ whole genome shotgun (WGS) entry which is preliminary data.</text>
</comment>
<dbReference type="Pfam" id="PF00560">
    <property type="entry name" value="LRR_1"/>
    <property type="match status" value="1"/>
</dbReference>
<accession>A0A438CP28</accession>
<organism evidence="4 5">
    <name type="scientific">Vitis vinifera</name>
    <name type="common">Grape</name>
    <dbReference type="NCBI Taxonomy" id="29760"/>
    <lineage>
        <taxon>Eukaryota</taxon>
        <taxon>Viridiplantae</taxon>
        <taxon>Streptophyta</taxon>
        <taxon>Embryophyta</taxon>
        <taxon>Tracheophyta</taxon>
        <taxon>Spermatophyta</taxon>
        <taxon>Magnoliopsida</taxon>
        <taxon>eudicotyledons</taxon>
        <taxon>Gunneridae</taxon>
        <taxon>Pentapetalae</taxon>
        <taxon>rosids</taxon>
        <taxon>Vitales</taxon>
        <taxon>Vitaceae</taxon>
        <taxon>Viteae</taxon>
        <taxon>Vitis</taxon>
    </lineage>
</organism>
<evidence type="ECO:0000313" key="5">
    <source>
        <dbReference type="Proteomes" id="UP000288805"/>
    </source>
</evidence>
<dbReference type="EMBL" id="QGNW01002157">
    <property type="protein sequence ID" value="RVW24971.1"/>
    <property type="molecule type" value="Genomic_DNA"/>
</dbReference>
<gene>
    <name evidence="4" type="ORF">CK203_117444</name>
</gene>
<dbReference type="InterPro" id="IPR032675">
    <property type="entry name" value="LRR_dom_sf"/>
</dbReference>
<dbReference type="Proteomes" id="UP000288805">
    <property type="component" value="Unassembled WGS sequence"/>
</dbReference>
<dbReference type="Gene3D" id="3.80.10.10">
    <property type="entry name" value="Ribonuclease Inhibitor"/>
    <property type="match status" value="1"/>
</dbReference>
<dbReference type="InterPro" id="IPR001611">
    <property type="entry name" value="Leu-rich_rpt"/>
</dbReference>
<name>A0A438CP28_VITVI</name>
<keyword evidence="3" id="KW-0677">Repeat</keyword>
<evidence type="ECO:0000313" key="4">
    <source>
        <dbReference type="EMBL" id="RVW24971.1"/>
    </source>
</evidence>
<evidence type="ECO:0000256" key="1">
    <source>
        <dbReference type="ARBA" id="ARBA00009592"/>
    </source>
</evidence>
<keyword evidence="2" id="KW-0433">Leucine-rich repeat</keyword>